<dbReference type="InterPro" id="IPR050430">
    <property type="entry name" value="Peptidase_S1"/>
</dbReference>
<dbReference type="InterPro" id="IPR043504">
    <property type="entry name" value="Peptidase_S1_PA_chymotrypsin"/>
</dbReference>
<dbReference type="RefSeq" id="WP_021712036.1">
    <property type="nucleotide sequence ID" value="NZ_BATM01000001.1"/>
</dbReference>
<dbReference type="InterPro" id="IPR033116">
    <property type="entry name" value="TRYPSIN_SER"/>
</dbReference>
<evidence type="ECO:0000313" key="7">
    <source>
        <dbReference type="EMBL" id="GAD78312.1"/>
    </source>
</evidence>
<keyword evidence="3" id="KW-0720">Serine protease</keyword>
<dbReference type="Pfam" id="PF00089">
    <property type="entry name" value="Trypsin"/>
    <property type="match status" value="1"/>
</dbReference>
<dbReference type="STRING" id="1219080.VEZ01S_01_00910"/>
<dbReference type="SUPFAM" id="SSF50494">
    <property type="entry name" value="Trypsin-like serine proteases"/>
    <property type="match status" value="1"/>
</dbReference>
<dbReference type="PANTHER" id="PTHR24276">
    <property type="entry name" value="POLYSERASE-RELATED"/>
    <property type="match status" value="1"/>
</dbReference>
<dbReference type="PROSITE" id="PS00135">
    <property type="entry name" value="TRYPSIN_SER"/>
    <property type="match status" value="1"/>
</dbReference>
<dbReference type="PROSITE" id="PS00134">
    <property type="entry name" value="TRYPSIN_HIS"/>
    <property type="match status" value="1"/>
</dbReference>
<dbReference type="AlphaFoldDB" id="U3AYN0"/>
<evidence type="ECO:0000313" key="8">
    <source>
        <dbReference type="Proteomes" id="UP000016562"/>
    </source>
</evidence>
<keyword evidence="5" id="KW-0732">Signal</keyword>
<evidence type="ECO:0000256" key="5">
    <source>
        <dbReference type="SAM" id="SignalP"/>
    </source>
</evidence>
<feature type="compositionally biased region" description="Polar residues" evidence="4">
    <location>
        <begin position="326"/>
        <end position="338"/>
    </location>
</feature>
<dbReference type="Proteomes" id="UP000016562">
    <property type="component" value="Unassembled WGS sequence"/>
</dbReference>
<dbReference type="InterPro" id="IPR001254">
    <property type="entry name" value="Trypsin_dom"/>
</dbReference>
<evidence type="ECO:0000256" key="3">
    <source>
        <dbReference type="RuleBase" id="RU363034"/>
    </source>
</evidence>
<evidence type="ECO:0000259" key="6">
    <source>
        <dbReference type="PROSITE" id="PS50240"/>
    </source>
</evidence>
<dbReference type="PROSITE" id="PS50240">
    <property type="entry name" value="TRYPSIN_DOM"/>
    <property type="match status" value="1"/>
</dbReference>
<dbReference type="OrthoDB" id="9813836at2"/>
<dbReference type="CDD" id="cd00190">
    <property type="entry name" value="Tryp_SPc"/>
    <property type="match status" value="1"/>
</dbReference>
<dbReference type="PANTHER" id="PTHR24276:SF98">
    <property type="entry name" value="FI18310P1-RELATED"/>
    <property type="match status" value="1"/>
</dbReference>
<evidence type="ECO:0000256" key="2">
    <source>
        <dbReference type="ARBA" id="ARBA00023157"/>
    </source>
</evidence>
<evidence type="ECO:0000256" key="1">
    <source>
        <dbReference type="ARBA" id="ARBA00007664"/>
    </source>
</evidence>
<dbReference type="InterPro" id="IPR001314">
    <property type="entry name" value="Peptidase_S1A"/>
</dbReference>
<comment type="similarity">
    <text evidence="1">Belongs to the peptidase S1 family.</text>
</comment>
<dbReference type="GO" id="GO:0006508">
    <property type="term" value="P:proteolysis"/>
    <property type="evidence" value="ECO:0007669"/>
    <property type="project" value="UniProtKB-KW"/>
</dbReference>
<keyword evidence="3" id="KW-0378">Hydrolase</keyword>
<dbReference type="PRINTS" id="PR00722">
    <property type="entry name" value="CHYMOTRYPSIN"/>
</dbReference>
<keyword evidence="8" id="KW-1185">Reference proteome</keyword>
<name>U3AYN0_9VIBR</name>
<dbReference type="Gene3D" id="2.40.10.10">
    <property type="entry name" value="Trypsin-like serine proteases"/>
    <property type="match status" value="1"/>
</dbReference>
<keyword evidence="2" id="KW-1015">Disulfide bond</keyword>
<feature type="domain" description="Peptidase S1" evidence="6">
    <location>
        <begin position="31"/>
        <end position="283"/>
    </location>
</feature>
<dbReference type="InterPro" id="IPR018114">
    <property type="entry name" value="TRYPSIN_HIS"/>
</dbReference>
<dbReference type="InterPro" id="IPR009003">
    <property type="entry name" value="Peptidase_S1_PA"/>
</dbReference>
<protein>
    <recommendedName>
        <fullName evidence="6">Peptidase S1 domain-containing protein</fullName>
    </recommendedName>
</protein>
<dbReference type="SMART" id="SM00020">
    <property type="entry name" value="Tryp_SPc"/>
    <property type="match status" value="1"/>
</dbReference>
<feature type="region of interest" description="Disordered" evidence="4">
    <location>
        <begin position="321"/>
        <end position="340"/>
    </location>
</feature>
<evidence type="ECO:0000256" key="4">
    <source>
        <dbReference type="SAM" id="MobiDB-lite"/>
    </source>
</evidence>
<feature type="signal peptide" evidence="5">
    <location>
        <begin position="1"/>
        <end position="19"/>
    </location>
</feature>
<dbReference type="EMBL" id="BATM01000001">
    <property type="protein sequence ID" value="GAD78312.1"/>
    <property type="molecule type" value="Genomic_DNA"/>
</dbReference>
<accession>U3AYN0</accession>
<keyword evidence="3" id="KW-0645">Protease</keyword>
<gene>
    <name evidence="7" type="ORF">VEZ01S_01_00910</name>
</gene>
<sequence>MRALWLMVVFVLFTAGAHAAPSPESQNSPYIINGIDASVTKYPSFVSLYYNPSGYGSDNRYYSYCGGTLIAPKYVLTAAHCIYDNHLAQLYTSVVFLPQDEIINHPTVAGFSRRISNIYYRTDYNDDLDARMPNDIAILELDAPRQIGESVDWAIDESYRHDANAQFIAVGHGTTNDESTHNHVLQKVALTLVDNETCRQEFGEGITSSHLCFDGEYNPQTQLKNSTCNGDSGGPLYWTHNGRNILVGITSFGPTICGTPLRNLTSVFTEVADYDFWITDVLNNQIDPDITVHLRVGEKNRQTGVVETVGHQVESEQVVEKVPTSEPVSVDSNSNSKRSGGSIGGCGLLLIGLLATRRKVTNIPYC</sequence>
<reference evidence="7 8" key="1">
    <citation type="submission" date="2013-09" db="EMBL/GenBank/DDBJ databases">
        <title>Whole genome shotgun sequence of Vibrio ezurae NBRC 102218.</title>
        <authorList>
            <person name="Yoshida I."/>
            <person name="Hosoyama A."/>
            <person name="Numata M."/>
            <person name="Hashimoto M."/>
            <person name="Hosoyama Y."/>
            <person name="Tsuchikane K."/>
            <person name="Noguchi M."/>
            <person name="Hirakata S."/>
            <person name="Ichikawa N."/>
            <person name="Ohji S."/>
            <person name="Yamazoe A."/>
            <person name="Fujita N."/>
        </authorList>
    </citation>
    <scope>NUCLEOTIDE SEQUENCE [LARGE SCALE GENOMIC DNA]</scope>
    <source>
        <strain evidence="7 8">NBRC 102218</strain>
    </source>
</reference>
<dbReference type="GO" id="GO:0004252">
    <property type="term" value="F:serine-type endopeptidase activity"/>
    <property type="evidence" value="ECO:0007669"/>
    <property type="project" value="InterPro"/>
</dbReference>
<organism evidence="7 8">
    <name type="scientific">Vibrio ezurae NBRC 102218</name>
    <dbReference type="NCBI Taxonomy" id="1219080"/>
    <lineage>
        <taxon>Bacteria</taxon>
        <taxon>Pseudomonadati</taxon>
        <taxon>Pseudomonadota</taxon>
        <taxon>Gammaproteobacteria</taxon>
        <taxon>Vibrionales</taxon>
        <taxon>Vibrionaceae</taxon>
        <taxon>Vibrio</taxon>
    </lineage>
</organism>
<proteinExistence type="inferred from homology"/>
<comment type="caution">
    <text evidence="7">The sequence shown here is derived from an EMBL/GenBank/DDBJ whole genome shotgun (WGS) entry which is preliminary data.</text>
</comment>
<feature type="chain" id="PRO_5004639976" description="Peptidase S1 domain-containing protein" evidence="5">
    <location>
        <begin position="20"/>
        <end position="366"/>
    </location>
</feature>
<dbReference type="eggNOG" id="COG5640">
    <property type="taxonomic scope" value="Bacteria"/>
</dbReference>